<organism evidence="1 2">
    <name type="scientific">Rhizobium jaguaris</name>
    <dbReference type="NCBI Taxonomy" id="1312183"/>
    <lineage>
        <taxon>Bacteria</taxon>
        <taxon>Pseudomonadati</taxon>
        <taxon>Pseudomonadota</taxon>
        <taxon>Alphaproteobacteria</taxon>
        <taxon>Hyphomicrobiales</taxon>
        <taxon>Rhizobiaceae</taxon>
        <taxon>Rhizobium/Agrobacterium group</taxon>
        <taxon>Rhizobium</taxon>
    </lineage>
</organism>
<sequence>MKAELTEEHAFLQRLLGRWEVNAADPDGRIDHGVWTETVRALHGLWFLCEGEGTMPGGGAAATLLTLGYDPDKGKYIGTWIGSMMNHMWIYEGTLDQTGRTLLLDTSGPDFEHEGQSASYREAITFINDNERVFSSSVRQPDGSWKEFMIANYRRKH</sequence>
<name>A0A387FJG8_9HYPH</name>
<protein>
    <submittedName>
        <fullName evidence="1">DUF1579 domain-containing protein</fullName>
    </submittedName>
</protein>
<dbReference type="EMBL" id="CP032694">
    <property type="protein sequence ID" value="AYG58463.1"/>
    <property type="molecule type" value="Genomic_DNA"/>
</dbReference>
<dbReference type="AlphaFoldDB" id="A0A387FJG8"/>
<accession>A0A387FJG8</accession>
<dbReference type="Pfam" id="PF07617">
    <property type="entry name" value="DUF1579"/>
    <property type="match status" value="1"/>
</dbReference>
<dbReference type="InterPro" id="IPR011473">
    <property type="entry name" value="DUF1579"/>
</dbReference>
<keyword evidence="2" id="KW-1185">Reference proteome</keyword>
<dbReference type="RefSeq" id="WP_120703537.1">
    <property type="nucleotide sequence ID" value="NZ_CP032694.1"/>
</dbReference>
<dbReference type="Proteomes" id="UP000282195">
    <property type="component" value="Chromosome"/>
</dbReference>
<evidence type="ECO:0000313" key="1">
    <source>
        <dbReference type="EMBL" id="AYG58463.1"/>
    </source>
</evidence>
<reference evidence="1 2" key="1">
    <citation type="submission" date="2018-10" db="EMBL/GenBank/DDBJ databases">
        <title>Rhizobium etli, R. leguminosarum and a new Rhizobium genospecies from Phaseolus dumosus.</title>
        <authorList>
            <person name="Ramirez-Puebla S.T."/>
            <person name="Rogel-Hernandez M.A."/>
            <person name="Guerrero G."/>
            <person name="Ormeno-Orrillo E."/>
            <person name="Martinez-Romero J.C."/>
            <person name="Negrete-Yankelevich S."/>
            <person name="Martinez-Romero E."/>
        </authorList>
    </citation>
    <scope>NUCLEOTIDE SEQUENCE [LARGE SCALE GENOMIC DNA]</scope>
    <source>
        <strain evidence="1 2">CCGE525</strain>
    </source>
</reference>
<gene>
    <name evidence="1" type="ORF">CCGE525_06280</name>
</gene>
<proteinExistence type="predicted"/>
<evidence type="ECO:0000313" key="2">
    <source>
        <dbReference type="Proteomes" id="UP000282195"/>
    </source>
</evidence>
<dbReference type="OrthoDB" id="512336at2"/>
<dbReference type="KEGG" id="rjg:CCGE525_06280"/>